<sequence length="589" mass="67926">MRERTSSRPSGYHENESNGSYLVQEPHSRAFNPSKVRNCALDRTFSYARTVGVEYIWIDQHSIVQDTGSCKDPVCTQHPACIEKREGMAVMDLVYKLSSHPVGLLGRPITSVWELKLLAHLLQGKLTSGVGSEARLSRKRSPQEVRMAVEVVHRIINDRWWRRGWTFQESYKSGTRMRLLIKHPDKLNSLKRYYWVEDKRTPYRNPIFGNVDGELCISYVDFLEEATRLCLGCLRNINSHRGPTWMLEMEVTLHQILHRAGKYTYILGRSQPMTPQIVTDIDKREMEHSWDMLAVTANCCGYAVRLNAQQLKQNNASLSLSILAQCLLNGEVLQNGHPPSRPISNLTAPQYLKHATFSQFTNNVSQSLTFNKRCRFFDVRLSYLGIHTHGHMWNLGKVIDTHNWPTNGAYVRSLDGKLQPLQRKRLAYLVRWLDRYHHRDLADSVNNYLDRDTRLAGVFEGDLSFTQRCMHTMAEEIAEAIERRNKLVLGCLWDPGYHRPYMAVFVGANQDTVPQTLAFTASRPEDVTDEYDLNDVDRHVSFEVGVEDQNSRVPRLRIRRWLPGMCFFSGVPRKEVVFPWPNDLKGIAP</sequence>
<dbReference type="InterPro" id="IPR010730">
    <property type="entry name" value="HET"/>
</dbReference>
<protein>
    <recommendedName>
        <fullName evidence="1">Heterokaryon incompatibility domain-containing protein</fullName>
    </recommendedName>
</protein>
<dbReference type="AlphaFoldDB" id="A0AAE0KB18"/>
<reference evidence="2" key="1">
    <citation type="journal article" date="2023" name="Mol. Phylogenet. Evol.">
        <title>Genome-scale phylogeny and comparative genomics of the fungal order Sordariales.</title>
        <authorList>
            <person name="Hensen N."/>
            <person name="Bonometti L."/>
            <person name="Westerberg I."/>
            <person name="Brannstrom I.O."/>
            <person name="Guillou S."/>
            <person name="Cros-Aarteil S."/>
            <person name="Calhoun S."/>
            <person name="Haridas S."/>
            <person name="Kuo A."/>
            <person name="Mondo S."/>
            <person name="Pangilinan J."/>
            <person name="Riley R."/>
            <person name="LaButti K."/>
            <person name="Andreopoulos B."/>
            <person name="Lipzen A."/>
            <person name="Chen C."/>
            <person name="Yan M."/>
            <person name="Daum C."/>
            <person name="Ng V."/>
            <person name="Clum A."/>
            <person name="Steindorff A."/>
            <person name="Ohm R.A."/>
            <person name="Martin F."/>
            <person name="Silar P."/>
            <person name="Natvig D.O."/>
            <person name="Lalanne C."/>
            <person name="Gautier V."/>
            <person name="Ament-Velasquez S.L."/>
            <person name="Kruys A."/>
            <person name="Hutchinson M.I."/>
            <person name="Powell A.J."/>
            <person name="Barry K."/>
            <person name="Miller A.N."/>
            <person name="Grigoriev I.V."/>
            <person name="Debuchy R."/>
            <person name="Gladieux P."/>
            <person name="Hiltunen Thoren M."/>
            <person name="Johannesson H."/>
        </authorList>
    </citation>
    <scope>NUCLEOTIDE SEQUENCE</scope>
    <source>
        <strain evidence="2">CBS 958.72</strain>
    </source>
</reference>
<gene>
    <name evidence="2" type="ORF">B0T24DRAFT_657209</name>
</gene>
<keyword evidence="3" id="KW-1185">Reference proteome</keyword>
<comment type="caution">
    <text evidence="2">The sequence shown here is derived from an EMBL/GenBank/DDBJ whole genome shotgun (WGS) entry which is preliminary data.</text>
</comment>
<dbReference type="Proteomes" id="UP001287356">
    <property type="component" value="Unassembled WGS sequence"/>
</dbReference>
<feature type="domain" description="Heterokaryon incompatibility" evidence="1">
    <location>
        <begin position="41"/>
        <end position="169"/>
    </location>
</feature>
<organism evidence="2 3">
    <name type="scientific">Lasiosphaeria ovina</name>
    <dbReference type="NCBI Taxonomy" id="92902"/>
    <lineage>
        <taxon>Eukaryota</taxon>
        <taxon>Fungi</taxon>
        <taxon>Dikarya</taxon>
        <taxon>Ascomycota</taxon>
        <taxon>Pezizomycotina</taxon>
        <taxon>Sordariomycetes</taxon>
        <taxon>Sordariomycetidae</taxon>
        <taxon>Sordariales</taxon>
        <taxon>Lasiosphaeriaceae</taxon>
        <taxon>Lasiosphaeria</taxon>
    </lineage>
</organism>
<proteinExistence type="predicted"/>
<accession>A0AAE0KB18</accession>
<dbReference type="EMBL" id="JAULSN010000004">
    <property type="protein sequence ID" value="KAK3373174.1"/>
    <property type="molecule type" value="Genomic_DNA"/>
</dbReference>
<evidence type="ECO:0000313" key="3">
    <source>
        <dbReference type="Proteomes" id="UP001287356"/>
    </source>
</evidence>
<reference evidence="2" key="2">
    <citation type="submission" date="2023-06" db="EMBL/GenBank/DDBJ databases">
        <authorList>
            <consortium name="Lawrence Berkeley National Laboratory"/>
            <person name="Haridas S."/>
            <person name="Hensen N."/>
            <person name="Bonometti L."/>
            <person name="Westerberg I."/>
            <person name="Brannstrom I.O."/>
            <person name="Guillou S."/>
            <person name="Cros-Aarteil S."/>
            <person name="Calhoun S."/>
            <person name="Kuo A."/>
            <person name="Mondo S."/>
            <person name="Pangilinan J."/>
            <person name="Riley R."/>
            <person name="Labutti K."/>
            <person name="Andreopoulos B."/>
            <person name="Lipzen A."/>
            <person name="Chen C."/>
            <person name="Yanf M."/>
            <person name="Daum C."/>
            <person name="Ng V."/>
            <person name="Clum A."/>
            <person name="Steindorff A."/>
            <person name="Ohm R."/>
            <person name="Martin F."/>
            <person name="Silar P."/>
            <person name="Natvig D."/>
            <person name="Lalanne C."/>
            <person name="Gautier V."/>
            <person name="Ament-Velasquez S.L."/>
            <person name="Kruys A."/>
            <person name="Hutchinson M.I."/>
            <person name="Powell A.J."/>
            <person name="Barry K."/>
            <person name="Miller A.N."/>
            <person name="Grigoriev I.V."/>
            <person name="Debuchy R."/>
            <person name="Gladieux P."/>
            <person name="Thoren M.H."/>
            <person name="Johannesson H."/>
        </authorList>
    </citation>
    <scope>NUCLEOTIDE SEQUENCE</scope>
    <source>
        <strain evidence="2">CBS 958.72</strain>
    </source>
</reference>
<name>A0AAE0KB18_9PEZI</name>
<dbReference type="Pfam" id="PF06985">
    <property type="entry name" value="HET"/>
    <property type="match status" value="1"/>
</dbReference>
<evidence type="ECO:0000259" key="1">
    <source>
        <dbReference type="Pfam" id="PF06985"/>
    </source>
</evidence>
<evidence type="ECO:0000313" key="2">
    <source>
        <dbReference type="EMBL" id="KAK3373174.1"/>
    </source>
</evidence>